<evidence type="ECO:0000313" key="2">
    <source>
        <dbReference type="Proteomes" id="UP000326198"/>
    </source>
</evidence>
<organism evidence="1 2">
    <name type="scientific">Aspergillus bertholletiae</name>
    <dbReference type="NCBI Taxonomy" id="1226010"/>
    <lineage>
        <taxon>Eukaryota</taxon>
        <taxon>Fungi</taxon>
        <taxon>Dikarya</taxon>
        <taxon>Ascomycota</taxon>
        <taxon>Pezizomycotina</taxon>
        <taxon>Eurotiomycetes</taxon>
        <taxon>Eurotiomycetidae</taxon>
        <taxon>Eurotiales</taxon>
        <taxon>Aspergillaceae</taxon>
        <taxon>Aspergillus</taxon>
        <taxon>Aspergillus subgen. Circumdati</taxon>
    </lineage>
</organism>
<dbReference type="OrthoDB" id="4524177at2759"/>
<name>A0A5N7BKU4_9EURO</name>
<keyword evidence="2" id="KW-1185">Reference proteome</keyword>
<protein>
    <submittedName>
        <fullName evidence="1">Uncharacterized protein</fullName>
    </submittedName>
</protein>
<gene>
    <name evidence="1" type="ORF">BDV26DRAFT_253435</name>
</gene>
<dbReference type="Gene3D" id="3.30.70.100">
    <property type="match status" value="1"/>
</dbReference>
<dbReference type="AlphaFoldDB" id="A0A5N7BKU4"/>
<dbReference type="Proteomes" id="UP000326198">
    <property type="component" value="Unassembled WGS sequence"/>
</dbReference>
<dbReference type="SUPFAM" id="SSF54909">
    <property type="entry name" value="Dimeric alpha+beta barrel"/>
    <property type="match status" value="1"/>
</dbReference>
<sequence>MISGGFANGVIFVRPLDGKKSEVDAFLTKNLQDIRDNVPGVRIAYHFWVREKNQFVVVESFESTQAMFNYGNSEYHEGLVSQIIGLVEKPLEALSDQDSTEELHGFRKSGQAAHINV</sequence>
<evidence type="ECO:0000313" key="1">
    <source>
        <dbReference type="EMBL" id="KAE8382414.1"/>
    </source>
</evidence>
<proteinExistence type="predicted"/>
<dbReference type="EMBL" id="ML736162">
    <property type="protein sequence ID" value="KAE8382414.1"/>
    <property type="molecule type" value="Genomic_DNA"/>
</dbReference>
<reference evidence="1 2" key="1">
    <citation type="submission" date="2019-04" db="EMBL/GenBank/DDBJ databases">
        <title>Friends and foes A comparative genomics studyof 23 Aspergillus species from section Flavi.</title>
        <authorList>
            <consortium name="DOE Joint Genome Institute"/>
            <person name="Kjaerbolling I."/>
            <person name="Vesth T."/>
            <person name="Frisvad J.C."/>
            <person name="Nybo J.L."/>
            <person name="Theobald S."/>
            <person name="Kildgaard S."/>
            <person name="Isbrandt T."/>
            <person name="Kuo A."/>
            <person name="Sato A."/>
            <person name="Lyhne E.K."/>
            <person name="Kogle M.E."/>
            <person name="Wiebenga A."/>
            <person name="Kun R.S."/>
            <person name="Lubbers R.J."/>
            <person name="Makela M.R."/>
            <person name="Barry K."/>
            <person name="Chovatia M."/>
            <person name="Clum A."/>
            <person name="Daum C."/>
            <person name="Haridas S."/>
            <person name="He G."/>
            <person name="LaButti K."/>
            <person name="Lipzen A."/>
            <person name="Mondo S."/>
            <person name="Riley R."/>
            <person name="Salamov A."/>
            <person name="Simmons B.A."/>
            <person name="Magnuson J.K."/>
            <person name="Henrissat B."/>
            <person name="Mortensen U.H."/>
            <person name="Larsen T.O."/>
            <person name="Devries R.P."/>
            <person name="Grigoriev I.V."/>
            <person name="Machida M."/>
            <person name="Baker S.E."/>
            <person name="Andersen M.R."/>
        </authorList>
    </citation>
    <scope>NUCLEOTIDE SEQUENCE [LARGE SCALE GENOMIC DNA]</scope>
    <source>
        <strain evidence="1 2">IBT 29228</strain>
    </source>
</reference>
<dbReference type="InterPro" id="IPR011008">
    <property type="entry name" value="Dimeric_a/b-barrel"/>
</dbReference>
<accession>A0A5N7BKU4</accession>